<evidence type="ECO:0000313" key="2">
    <source>
        <dbReference type="Proteomes" id="UP000464749"/>
    </source>
</evidence>
<accession>A0A9X7TJV1</accession>
<protein>
    <submittedName>
        <fullName evidence="1">Helix-turn-helix transcriptional regulator</fullName>
    </submittedName>
</protein>
<dbReference type="GO" id="GO:0003677">
    <property type="term" value="F:DNA binding"/>
    <property type="evidence" value="ECO:0007669"/>
    <property type="project" value="InterPro"/>
</dbReference>
<reference evidence="1 2" key="1">
    <citation type="submission" date="2019-06" db="EMBL/GenBank/DDBJ databases">
        <title>Whole genome sequencing of Lactobacillus johnsonii strain G2A.</title>
        <authorList>
            <person name="Conlan S."/>
            <person name="Thomas P.J."/>
            <person name="Mullikin J."/>
            <person name="Singer J."/>
            <person name="Weaver C."/>
            <person name="Segre J.A."/>
        </authorList>
    </citation>
    <scope>NUCLEOTIDE SEQUENCE [LARGE SCALE GENOMIC DNA]</scope>
    <source>
        <strain evidence="1 2">G2A</strain>
        <plasmid evidence="1 2">unnamed2</plasmid>
    </source>
</reference>
<dbReference type="InterPro" id="IPR010982">
    <property type="entry name" value="Lambda_DNA-bd_dom_sf"/>
</dbReference>
<dbReference type="RefSeq" id="WP_163589044.1">
    <property type="nucleotide sequence ID" value="NZ_CP040856.1"/>
</dbReference>
<keyword evidence="1" id="KW-0614">Plasmid</keyword>
<proteinExistence type="predicted"/>
<dbReference type="SUPFAM" id="SSF47413">
    <property type="entry name" value="lambda repressor-like DNA-binding domains"/>
    <property type="match status" value="1"/>
</dbReference>
<geneLocation type="plasmid" evidence="1 2">
    <name>unnamed2</name>
</geneLocation>
<dbReference type="Proteomes" id="UP000464749">
    <property type="component" value="Plasmid unnamed2"/>
</dbReference>
<dbReference type="Gene3D" id="1.10.260.40">
    <property type="entry name" value="lambda repressor-like DNA-binding domains"/>
    <property type="match status" value="1"/>
</dbReference>
<organism evidence="1 2">
    <name type="scientific">Lactobacillus johnsonii</name>
    <dbReference type="NCBI Taxonomy" id="33959"/>
    <lineage>
        <taxon>Bacteria</taxon>
        <taxon>Bacillati</taxon>
        <taxon>Bacillota</taxon>
        <taxon>Bacilli</taxon>
        <taxon>Lactobacillales</taxon>
        <taxon>Lactobacillaceae</taxon>
        <taxon>Lactobacillus</taxon>
    </lineage>
</organism>
<sequence length="69" mass="8128">MKKDSKKPYFGLINQVHRKGLSQKYLAKALGITQQSFSQKINRTDGKDFWFYQAKILSEILDFPLDKFE</sequence>
<evidence type="ECO:0000313" key="1">
    <source>
        <dbReference type="EMBL" id="QIA88688.1"/>
    </source>
</evidence>
<name>A0A9X7TJV1_LACJH</name>
<dbReference type="EMBL" id="CP040856">
    <property type="protein sequence ID" value="QIA88688.1"/>
    <property type="molecule type" value="Genomic_DNA"/>
</dbReference>
<dbReference type="AlphaFoldDB" id="A0A9X7TJV1"/>
<gene>
    <name evidence="1" type="ORF">FEE39_10625</name>
</gene>